<dbReference type="SUPFAM" id="SSF53335">
    <property type="entry name" value="S-adenosyl-L-methionine-dependent methyltransferases"/>
    <property type="match status" value="1"/>
</dbReference>
<evidence type="ECO:0000313" key="3">
    <source>
        <dbReference type="Proteomes" id="UP000517916"/>
    </source>
</evidence>
<dbReference type="InterPro" id="IPR003356">
    <property type="entry name" value="DNA_methylase_A-5"/>
</dbReference>
<name>A0ABR6BRI0_9PSEU</name>
<evidence type="ECO:0000313" key="2">
    <source>
        <dbReference type="EMBL" id="MBA8929519.1"/>
    </source>
</evidence>
<sequence>MSTIAALALLRPPEDDRTASAHLLLDMSPGSLALNIRGLWRWFAGERPDLLNRAWPLAEIWLGEQDLTEDQLRAAKKTADAAIRGDLFSLTGTDRREDTDLLGMVLTALRPKSALQGRGQFYSPSTLSTMMGTMLDPAEHEHINEPAAGTGGMLRGAAEAMRRAGREPARARWVASDIDPDAVACLAVNVVLWGLGTNVLLGCGDTLAYDFMDRAEHERIEPVLAMRELLFAKLLGITLSTDSLIHAVLLAKDAHNQPRNADRETLEAASQ</sequence>
<dbReference type="RefSeq" id="WP_182839433.1">
    <property type="nucleotide sequence ID" value="NZ_BAAABQ010000017.1"/>
</dbReference>
<accession>A0ABR6BRI0</accession>
<organism evidence="2 3">
    <name type="scientific">Kutzneria viridogrisea</name>
    <dbReference type="NCBI Taxonomy" id="47990"/>
    <lineage>
        <taxon>Bacteria</taxon>
        <taxon>Bacillati</taxon>
        <taxon>Actinomycetota</taxon>
        <taxon>Actinomycetes</taxon>
        <taxon>Pseudonocardiales</taxon>
        <taxon>Pseudonocardiaceae</taxon>
        <taxon>Kutzneria</taxon>
    </lineage>
</organism>
<dbReference type="Pfam" id="PF02384">
    <property type="entry name" value="N6_Mtase"/>
    <property type="match status" value="1"/>
</dbReference>
<keyword evidence="3" id="KW-1185">Reference proteome</keyword>
<protein>
    <recommendedName>
        <fullName evidence="1">DNA methylase adenine-specific domain-containing protein</fullName>
    </recommendedName>
</protein>
<dbReference type="Gene3D" id="3.40.50.150">
    <property type="entry name" value="Vaccinia Virus protein VP39"/>
    <property type="match status" value="1"/>
</dbReference>
<proteinExistence type="predicted"/>
<dbReference type="Proteomes" id="UP000517916">
    <property type="component" value="Unassembled WGS sequence"/>
</dbReference>
<gene>
    <name evidence="2" type="ORF">BC739_006737</name>
</gene>
<dbReference type="EMBL" id="JACJID010000005">
    <property type="protein sequence ID" value="MBA8929519.1"/>
    <property type="molecule type" value="Genomic_DNA"/>
</dbReference>
<dbReference type="InterPro" id="IPR052916">
    <property type="entry name" value="Type-I_RE_MTase_Subunit"/>
</dbReference>
<reference evidence="2 3" key="1">
    <citation type="submission" date="2020-08" db="EMBL/GenBank/DDBJ databases">
        <title>Genomic Encyclopedia of Archaeal and Bacterial Type Strains, Phase II (KMG-II): from individual species to whole genera.</title>
        <authorList>
            <person name="Goeker M."/>
        </authorList>
    </citation>
    <scope>NUCLEOTIDE SEQUENCE [LARGE SCALE GENOMIC DNA]</scope>
    <source>
        <strain evidence="2 3">DSM 43850</strain>
    </source>
</reference>
<evidence type="ECO:0000259" key="1">
    <source>
        <dbReference type="Pfam" id="PF02384"/>
    </source>
</evidence>
<dbReference type="InterPro" id="IPR029063">
    <property type="entry name" value="SAM-dependent_MTases_sf"/>
</dbReference>
<feature type="domain" description="DNA methylase adenine-specific" evidence="1">
    <location>
        <begin position="116"/>
        <end position="216"/>
    </location>
</feature>
<comment type="caution">
    <text evidence="2">The sequence shown here is derived from an EMBL/GenBank/DDBJ whole genome shotgun (WGS) entry which is preliminary data.</text>
</comment>
<dbReference type="PANTHER" id="PTHR42998:SF1">
    <property type="entry name" value="TYPE I RESTRICTION ENZYME HINDI METHYLASE SUBUNIT"/>
    <property type="match status" value="1"/>
</dbReference>
<dbReference type="PANTHER" id="PTHR42998">
    <property type="entry name" value="TYPE I RESTRICTION ENZYME HINDVIIP M PROTEIN-RELATED"/>
    <property type="match status" value="1"/>
</dbReference>